<evidence type="ECO:0000256" key="12">
    <source>
        <dbReference type="PIRSR" id="PIRSR000193-1"/>
    </source>
</evidence>
<dbReference type="UniPathway" id="UPA00098">
    <property type="reaction ID" value="UER00361"/>
</dbReference>
<comment type="catalytic activity">
    <reaction evidence="9 10 13">
        <text>L-proline + NADP(+) = (S)-1-pyrroline-5-carboxylate + NADPH + 2 H(+)</text>
        <dbReference type="Rhea" id="RHEA:14109"/>
        <dbReference type="ChEBI" id="CHEBI:15378"/>
        <dbReference type="ChEBI" id="CHEBI:17388"/>
        <dbReference type="ChEBI" id="CHEBI:57783"/>
        <dbReference type="ChEBI" id="CHEBI:58349"/>
        <dbReference type="ChEBI" id="CHEBI:60039"/>
        <dbReference type="EC" id="1.5.1.2"/>
    </reaction>
</comment>
<keyword evidence="5 10" id="KW-0641">Proline biosynthesis</keyword>
<dbReference type="HAMAP" id="MF_01925">
    <property type="entry name" value="P5C_reductase"/>
    <property type="match status" value="1"/>
</dbReference>
<evidence type="ECO:0000256" key="3">
    <source>
        <dbReference type="ARBA" id="ARBA00022490"/>
    </source>
</evidence>
<evidence type="ECO:0000256" key="11">
    <source>
        <dbReference type="NCBIfam" id="TIGR00112"/>
    </source>
</evidence>
<comment type="pathway">
    <text evidence="1 10 13">Amino-acid biosynthesis; L-proline biosynthesis; L-proline from L-glutamate 5-semialdehyde: step 1/1.</text>
</comment>
<keyword evidence="6 10" id="KW-0521">NADP</keyword>
<dbReference type="RefSeq" id="WP_005755892.1">
    <property type="nucleotide sequence ID" value="NZ_CP020405.2"/>
</dbReference>
<feature type="binding site" evidence="12">
    <location>
        <begin position="73"/>
        <end position="76"/>
    </location>
    <ligand>
        <name>NADP(+)</name>
        <dbReference type="ChEBI" id="CHEBI:58349"/>
    </ligand>
</feature>
<keyword evidence="4 10" id="KW-0028">Amino-acid biosynthesis</keyword>
<dbReference type="PROSITE" id="PS00521">
    <property type="entry name" value="P5CR"/>
    <property type="match status" value="1"/>
</dbReference>
<feature type="domain" description="Pyrroline-5-carboxylate reductase dimerisation" evidence="15">
    <location>
        <begin position="166"/>
        <end position="271"/>
    </location>
</feature>
<evidence type="ECO:0000256" key="7">
    <source>
        <dbReference type="ARBA" id="ARBA00023002"/>
    </source>
</evidence>
<keyword evidence="3 10" id="KW-0963">Cytoplasm</keyword>
<dbReference type="InterPro" id="IPR000304">
    <property type="entry name" value="Pyrroline-COOH_reductase"/>
</dbReference>
<dbReference type="Gene3D" id="1.10.3730.10">
    <property type="entry name" value="ProC C-terminal domain-like"/>
    <property type="match status" value="1"/>
</dbReference>
<dbReference type="GO" id="GO:0055129">
    <property type="term" value="P:L-proline biosynthetic process"/>
    <property type="evidence" value="ECO:0007669"/>
    <property type="project" value="UniProtKB-UniRule"/>
</dbReference>
<dbReference type="AlphaFoldDB" id="A0A140D7G5"/>
<proteinExistence type="inferred from homology"/>
<comment type="catalytic activity">
    <reaction evidence="8 10">
        <text>L-proline + NAD(+) = (S)-1-pyrroline-5-carboxylate + NADH + 2 H(+)</text>
        <dbReference type="Rhea" id="RHEA:14105"/>
        <dbReference type="ChEBI" id="CHEBI:15378"/>
        <dbReference type="ChEBI" id="CHEBI:17388"/>
        <dbReference type="ChEBI" id="CHEBI:57540"/>
        <dbReference type="ChEBI" id="CHEBI:57945"/>
        <dbReference type="ChEBI" id="CHEBI:60039"/>
        <dbReference type="EC" id="1.5.1.2"/>
    </reaction>
</comment>
<accession>A0A140D7G5</accession>
<dbReference type="Pfam" id="PF03807">
    <property type="entry name" value="F420_oxidored"/>
    <property type="match status" value="1"/>
</dbReference>
<dbReference type="InterPro" id="IPR028939">
    <property type="entry name" value="P5C_Rdtase_cat_N"/>
</dbReference>
<reference evidence="17 18" key="2">
    <citation type="journal article" date="2018" name="Front. Microbiol.">
        <title>Genetic and Phylogenetic Characteristics of Pasteurella multocida Isolates From Different Host Species.</title>
        <authorList>
            <person name="Peng Z."/>
            <person name="Liang W."/>
            <person name="Wang F."/>
            <person name="Xu Z."/>
            <person name="Xie Z."/>
            <person name="Lian Z."/>
            <person name="Hua L."/>
            <person name="Zhou R."/>
            <person name="Chen H."/>
            <person name="Wu B."/>
        </authorList>
    </citation>
    <scope>NUCLEOTIDE SEQUENCE [LARGE SCALE GENOMIC DNA]</scope>
    <source>
        <strain evidence="17 18">HNA06</strain>
    </source>
</reference>
<evidence type="ECO:0000313" key="16">
    <source>
        <dbReference type="EMBL" id="AMK08839.1"/>
    </source>
</evidence>
<comment type="function">
    <text evidence="10">Catalyzes the reduction of 1-pyrroline-5-carboxylate (PCA) to L-proline.</text>
</comment>
<dbReference type="Gene3D" id="3.40.50.720">
    <property type="entry name" value="NAD(P)-binding Rossmann-like Domain"/>
    <property type="match status" value="1"/>
</dbReference>
<sequence>MQAKSICFIGGGNMAQAIIFGLLKQGYPANQITVSDPNAAKRQCLAEKGVNTVEASQTDTQDAVEKSEVLLLAVKPQMIAAVCQGLSAVDFSQKLVISIAAGVSVTKLQSRLPTAKQIVRVMPNTPALVAEGMSGLFAQNSLKPEYKQFTQDLLNAVGKTCWVTQEADMHTITAGSGSSPAYFFLFMEAMQQALCQMNMDEDTARLLVQQSALGAAKMVMENPDLPIATLRENVTSKGGTTAAALQVLNQQQLQHIVQQAMQACVERSQQMEKLF</sequence>
<evidence type="ECO:0000256" key="4">
    <source>
        <dbReference type="ARBA" id="ARBA00022605"/>
    </source>
</evidence>
<comment type="similarity">
    <text evidence="2 10 13">Belongs to the pyrroline-5-carboxylate reductase family.</text>
</comment>
<dbReference type="InterPro" id="IPR053790">
    <property type="entry name" value="P5CR-like_CS"/>
</dbReference>
<feature type="domain" description="Pyrroline-5-carboxylate reductase catalytic N-terminal" evidence="14">
    <location>
        <begin position="6"/>
        <end position="102"/>
    </location>
</feature>
<dbReference type="Pfam" id="PF14748">
    <property type="entry name" value="P5CR_dimer"/>
    <property type="match status" value="1"/>
</dbReference>
<gene>
    <name evidence="10 16" type="primary">proC</name>
    <name evidence="17" type="ORF">C2800_01070</name>
</gene>
<name>A0A140D7G5_PASMD</name>
<dbReference type="InterPro" id="IPR029036">
    <property type="entry name" value="P5CR_dimer"/>
</dbReference>
<evidence type="ECO:0000256" key="9">
    <source>
        <dbReference type="ARBA" id="ARBA00052690"/>
    </source>
</evidence>
<dbReference type="GeneID" id="77207442"/>
<dbReference type="Proteomes" id="UP000540079">
    <property type="component" value="Unassembled WGS sequence"/>
</dbReference>
<protein>
    <recommendedName>
        <fullName evidence="10 11">Pyrroline-5-carboxylate reductase</fullName>
        <shortName evidence="10">P5C reductase</shortName>
        <shortName evidence="10">P5CR</shortName>
        <ecNumber evidence="10 11">1.5.1.2</ecNumber>
    </recommendedName>
    <alternativeName>
        <fullName evidence="10">PCA reductase</fullName>
    </alternativeName>
</protein>
<dbReference type="InterPro" id="IPR036291">
    <property type="entry name" value="NAD(P)-bd_dom_sf"/>
</dbReference>
<dbReference type="InterPro" id="IPR008927">
    <property type="entry name" value="6-PGluconate_DH-like_C_sf"/>
</dbReference>
<dbReference type="EMBL" id="KP661000">
    <property type="protein sequence ID" value="AMK08839.1"/>
    <property type="molecule type" value="Genomic_DNA"/>
</dbReference>
<dbReference type="GO" id="GO:0005737">
    <property type="term" value="C:cytoplasm"/>
    <property type="evidence" value="ECO:0007669"/>
    <property type="project" value="UniProtKB-SubCell"/>
</dbReference>
<evidence type="ECO:0000313" key="17">
    <source>
        <dbReference type="EMBL" id="NNI78032.1"/>
    </source>
</evidence>
<evidence type="ECO:0000256" key="2">
    <source>
        <dbReference type="ARBA" id="ARBA00005525"/>
    </source>
</evidence>
<dbReference type="PANTHER" id="PTHR11645:SF0">
    <property type="entry name" value="PYRROLINE-5-CARBOXYLATE REDUCTASE 3"/>
    <property type="match status" value="1"/>
</dbReference>
<evidence type="ECO:0000259" key="14">
    <source>
        <dbReference type="Pfam" id="PF03807"/>
    </source>
</evidence>
<evidence type="ECO:0000259" key="15">
    <source>
        <dbReference type="Pfam" id="PF14748"/>
    </source>
</evidence>
<dbReference type="FunFam" id="1.10.3730.10:FF:000001">
    <property type="entry name" value="Pyrroline-5-carboxylate reductase"/>
    <property type="match status" value="1"/>
</dbReference>
<dbReference type="EC" id="1.5.1.2" evidence="10 11"/>
<evidence type="ECO:0000256" key="13">
    <source>
        <dbReference type="RuleBase" id="RU003903"/>
    </source>
</evidence>
<dbReference type="NCBIfam" id="TIGR00112">
    <property type="entry name" value="proC"/>
    <property type="match status" value="1"/>
</dbReference>
<evidence type="ECO:0000313" key="18">
    <source>
        <dbReference type="Proteomes" id="UP000540079"/>
    </source>
</evidence>
<dbReference type="SUPFAM" id="SSF48179">
    <property type="entry name" value="6-phosphogluconate dehydrogenase C-terminal domain-like"/>
    <property type="match status" value="1"/>
</dbReference>
<dbReference type="EMBL" id="PPVL01000001">
    <property type="protein sequence ID" value="NNI78032.1"/>
    <property type="molecule type" value="Genomic_DNA"/>
</dbReference>
<dbReference type="PANTHER" id="PTHR11645">
    <property type="entry name" value="PYRROLINE-5-CARBOXYLATE REDUCTASE"/>
    <property type="match status" value="1"/>
</dbReference>
<evidence type="ECO:0000256" key="1">
    <source>
        <dbReference type="ARBA" id="ARBA00005205"/>
    </source>
</evidence>
<evidence type="ECO:0000256" key="5">
    <source>
        <dbReference type="ARBA" id="ARBA00022650"/>
    </source>
</evidence>
<evidence type="ECO:0000256" key="8">
    <source>
        <dbReference type="ARBA" id="ARBA00050547"/>
    </source>
</evidence>
<dbReference type="GO" id="GO:0004735">
    <property type="term" value="F:pyrroline-5-carboxylate reductase activity"/>
    <property type="evidence" value="ECO:0007669"/>
    <property type="project" value="UniProtKB-UniRule"/>
</dbReference>
<dbReference type="PIRSF" id="PIRSF000193">
    <property type="entry name" value="Pyrrol-5-carb_rd"/>
    <property type="match status" value="1"/>
</dbReference>
<evidence type="ECO:0000256" key="10">
    <source>
        <dbReference type="HAMAP-Rule" id="MF_01925"/>
    </source>
</evidence>
<evidence type="ECO:0000256" key="6">
    <source>
        <dbReference type="ARBA" id="ARBA00022857"/>
    </source>
</evidence>
<organism evidence="16">
    <name type="scientific">Pasteurella multocida</name>
    <dbReference type="NCBI Taxonomy" id="747"/>
    <lineage>
        <taxon>Bacteria</taxon>
        <taxon>Pseudomonadati</taxon>
        <taxon>Pseudomonadota</taxon>
        <taxon>Gammaproteobacteria</taxon>
        <taxon>Pasteurellales</taxon>
        <taxon>Pasteurellaceae</taxon>
        <taxon>Pasteurella</taxon>
    </lineage>
</organism>
<dbReference type="FunFam" id="3.40.50.720:FF:000105">
    <property type="entry name" value="Pyrroline-5-carboxylate reductase"/>
    <property type="match status" value="1"/>
</dbReference>
<keyword evidence="7 10" id="KW-0560">Oxidoreductase</keyword>
<comment type="subcellular location">
    <subcellularLocation>
        <location evidence="10">Cytoplasm</location>
    </subcellularLocation>
</comment>
<reference evidence="16" key="1">
    <citation type="submission" date="2015-01" db="EMBL/GenBank/DDBJ databases">
        <title>Draft genome sequence of Pasteurella multocida isolated from alpaca pneumonia.</title>
        <authorList>
            <person name="Maturrano L."/>
            <person name="Hurtado R."/>
            <person name="Allasi N."/>
            <person name="Juscamayta E."/>
            <person name="Fernandez D."/>
            <person name="Maximiliano J."/>
            <person name="Rimac R."/>
            <person name="Rosadio R."/>
        </authorList>
    </citation>
    <scope>NUCLEOTIDE SEQUENCE</scope>
    <source>
        <strain evidence="16">UNMSM</strain>
    </source>
</reference>
<dbReference type="SUPFAM" id="SSF51735">
    <property type="entry name" value="NAD(P)-binding Rossmann-fold domains"/>
    <property type="match status" value="1"/>
</dbReference>
<feature type="binding site" evidence="12">
    <location>
        <begin position="9"/>
        <end position="14"/>
    </location>
    <ligand>
        <name>NADP(+)</name>
        <dbReference type="ChEBI" id="CHEBI:58349"/>
    </ligand>
</feature>